<proteinExistence type="inferred from homology"/>
<dbReference type="PANTHER" id="PTHR30629">
    <property type="entry name" value="PROPHAGE INTEGRASE"/>
    <property type="match status" value="1"/>
</dbReference>
<evidence type="ECO:0000259" key="4">
    <source>
        <dbReference type="PROSITE" id="PS51898"/>
    </source>
</evidence>
<evidence type="ECO:0000256" key="2">
    <source>
        <dbReference type="ARBA" id="ARBA00022908"/>
    </source>
</evidence>
<dbReference type="InterPro" id="IPR002104">
    <property type="entry name" value="Integrase_catalytic"/>
</dbReference>
<dbReference type="InterPro" id="IPR013762">
    <property type="entry name" value="Integrase-like_cat_sf"/>
</dbReference>
<dbReference type="GO" id="GO:0015074">
    <property type="term" value="P:DNA integration"/>
    <property type="evidence" value="ECO:0007669"/>
    <property type="project" value="UniProtKB-KW"/>
</dbReference>
<dbReference type="PANTHER" id="PTHR30629:SF2">
    <property type="entry name" value="PROPHAGE INTEGRASE INTS-RELATED"/>
    <property type="match status" value="1"/>
</dbReference>
<evidence type="ECO:0000256" key="3">
    <source>
        <dbReference type="ARBA" id="ARBA00023172"/>
    </source>
</evidence>
<dbReference type="AlphaFoldDB" id="A0A0U5EUC2"/>
<dbReference type="InterPro" id="IPR050808">
    <property type="entry name" value="Phage_Integrase"/>
</dbReference>
<dbReference type="RefSeq" id="WP_082666629.1">
    <property type="nucleotide sequence ID" value="NZ_LN606600.1"/>
</dbReference>
<dbReference type="GO" id="GO:0003677">
    <property type="term" value="F:DNA binding"/>
    <property type="evidence" value="ECO:0007669"/>
    <property type="project" value="InterPro"/>
</dbReference>
<dbReference type="PATRIC" id="fig|446692.3.peg.2049"/>
<name>A0A0U5EUC2_9PROT</name>
<evidence type="ECO:0000313" key="6">
    <source>
        <dbReference type="Proteomes" id="UP000056109"/>
    </source>
</evidence>
<keyword evidence="6" id="KW-1185">Reference proteome</keyword>
<dbReference type="Gene3D" id="1.10.443.10">
    <property type="entry name" value="Intergrase catalytic core"/>
    <property type="match status" value="1"/>
</dbReference>
<comment type="similarity">
    <text evidence="1">Belongs to the 'phage' integrase family.</text>
</comment>
<dbReference type="SUPFAM" id="SSF56349">
    <property type="entry name" value="DNA breaking-rejoining enzymes"/>
    <property type="match status" value="1"/>
</dbReference>
<dbReference type="GeneID" id="34783043"/>
<accession>A0A0U5EUC2</accession>
<keyword evidence="3" id="KW-0233">DNA recombination</keyword>
<feature type="domain" description="Tyr recombinase" evidence="4">
    <location>
        <begin position="170"/>
        <end position="340"/>
    </location>
</feature>
<dbReference type="CDD" id="cd00796">
    <property type="entry name" value="INT_Rci_Hp1_C"/>
    <property type="match status" value="1"/>
</dbReference>
<organism evidence="5 6">
    <name type="scientific">Acetobacter senegalensis</name>
    <dbReference type="NCBI Taxonomy" id="446692"/>
    <lineage>
        <taxon>Bacteria</taxon>
        <taxon>Pseudomonadati</taxon>
        <taxon>Pseudomonadota</taxon>
        <taxon>Alphaproteobacteria</taxon>
        <taxon>Acetobacterales</taxon>
        <taxon>Acetobacteraceae</taxon>
        <taxon>Acetobacter</taxon>
    </lineage>
</organism>
<gene>
    <name evidence="5" type="ORF">ASN_1992</name>
</gene>
<dbReference type="Pfam" id="PF00589">
    <property type="entry name" value="Phage_integrase"/>
    <property type="match status" value="1"/>
</dbReference>
<dbReference type="PROSITE" id="PS51898">
    <property type="entry name" value="TYR_RECOMBINASE"/>
    <property type="match status" value="1"/>
</dbReference>
<keyword evidence="2" id="KW-0229">DNA integration</keyword>
<dbReference type="Proteomes" id="UP000056109">
    <property type="component" value="Chromosome I"/>
</dbReference>
<protein>
    <submittedName>
        <fullName evidence="5">Integrase family protein</fullName>
    </submittedName>
</protein>
<dbReference type="EMBL" id="LN606600">
    <property type="protein sequence ID" value="CEF41307.1"/>
    <property type="molecule type" value="Genomic_DNA"/>
</dbReference>
<evidence type="ECO:0000313" key="5">
    <source>
        <dbReference type="EMBL" id="CEF41307.1"/>
    </source>
</evidence>
<dbReference type="KEGG" id="asz:ASN_1992"/>
<evidence type="ECO:0000256" key="1">
    <source>
        <dbReference type="ARBA" id="ARBA00008857"/>
    </source>
</evidence>
<sequence length="426" mass="47563">MSETDAVFRIGQYFLGKRPNSDSWCACWYDPKTRQTKRASLGTNVLQEAKIKLAEYVTEYAKRRNEPTSETGLASVFMRYFKHHSEKTRSAGPNRRALELMLDSMEPGASVAGYTVAEQKRIASCLRGKGYSAGYTRRVMGIAAAAVNWAWKNGEIDRQIPIVLPPEGEGRERIMTIQEMARLWETNMPPHLRMFLALLIGTASRPEALLQLTREQCDLGHGVIDLNPPGRARTKKRRPRIPVPEFLRSWIESVASGHLVTYKDKPILKINGAWRAARESAGLPSEIVPYTIRHTMATELITRGVPEIEVASLMGHAMPNLRTTGRYVHVRPDFLANAKRAIDEVASAIDRVAARSMVNFNMRANSVLDSSAKDGSPMHKPQKTVGFLPERMVGATGIEPVTPTMSKNRTSHKSPRVPLGPVYFMA</sequence>
<dbReference type="InterPro" id="IPR011010">
    <property type="entry name" value="DNA_brk_join_enz"/>
</dbReference>
<dbReference type="GO" id="GO:0006310">
    <property type="term" value="P:DNA recombination"/>
    <property type="evidence" value="ECO:0007669"/>
    <property type="project" value="UniProtKB-KW"/>
</dbReference>
<reference evidence="6" key="1">
    <citation type="submission" date="2014-09" db="EMBL/GenBank/DDBJ databases">
        <authorList>
            <person name="Illeghems K.G."/>
        </authorList>
    </citation>
    <scope>NUCLEOTIDE SEQUENCE [LARGE SCALE GENOMIC DNA]</scope>
    <source>
        <strain evidence="6">108B</strain>
    </source>
</reference>